<evidence type="ECO:0000313" key="2">
    <source>
        <dbReference type="EMBL" id="KAF4612839.1"/>
    </source>
</evidence>
<evidence type="ECO:0000256" key="1">
    <source>
        <dbReference type="SAM" id="MobiDB-lite"/>
    </source>
</evidence>
<organism evidence="2 3">
    <name type="scientific">Cudoniella acicularis</name>
    <dbReference type="NCBI Taxonomy" id="354080"/>
    <lineage>
        <taxon>Eukaryota</taxon>
        <taxon>Fungi</taxon>
        <taxon>Dikarya</taxon>
        <taxon>Ascomycota</taxon>
        <taxon>Pezizomycotina</taxon>
        <taxon>Leotiomycetes</taxon>
        <taxon>Helotiales</taxon>
        <taxon>Tricladiaceae</taxon>
        <taxon>Cudoniella</taxon>
    </lineage>
</organism>
<name>A0A8H4VM29_9HELO</name>
<sequence length="309" mass="35319">MARRSKRVAKCSGFSGTNPTLALPIELRQKILKSLLLTSAPLFFYHRSNRLNRRKQKILYVNDQALIGQYDNLSSVSKALRSEVQATFFGMNEWKFDIGLTWTRGCRGTKTTRNDVEEMAERWGDAACSRLRRVHLKIVAEIGTERALSPLLQQVATSFKGARLKRITVEWLPEHNVTFDSCGPKELARTISMMKRGNRAIRLPISSRYLKRWLLTETAMEPLTRLRPVEEVLITGGISEEWVAWLVNALKSTKAPSEFVREPLFQYAPVQGTLPEQYKKAEPIHLDAICPDEDYGGDNEDIEEEYSDE</sequence>
<proteinExistence type="predicted"/>
<keyword evidence="3" id="KW-1185">Reference proteome</keyword>
<feature type="region of interest" description="Disordered" evidence="1">
    <location>
        <begin position="290"/>
        <end position="309"/>
    </location>
</feature>
<dbReference type="AlphaFoldDB" id="A0A8H4VM29"/>
<gene>
    <name evidence="2" type="ORF">G7Y89_g15534</name>
</gene>
<comment type="caution">
    <text evidence="2">The sequence shown here is derived from an EMBL/GenBank/DDBJ whole genome shotgun (WGS) entry which is preliminary data.</text>
</comment>
<dbReference type="Proteomes" id="UP000566819">
    <property type="component" value="Unassembled WGS sequence"/>
</dbReference>
<accession>A0A8H4VM29</accession>
<reference evidence="2 3" key="1">
    <citation type="submission" date="2020-03" db="EMBL/GenBank/DDBJ databases">
        <title>Draft Genome Sequence of Cudoniella acicularis.</title>
        <authorList>
            <person name="Buettner E."/>
            <person name="Kellner H."/>
        </authorList>
    </citation>
    <scope>NUCLEOTIDE SEQUENCE [LARGE SCALE GENOMIC DNA]</scope>
    <source>
        <strain evidence="2 3">DSM 108380</strain>
    </source>
</reference>
<dbReference type="EMBL" id="JAAMPI010002474">
    <property type="protein sequence ID" value="KAF4612839.1"/>
    <property type="molecule type" value="Genomic_DNA"/>
</dbReference>
<protein>
    <submittedName>
        <fullName evidence="2">Uncharacterized protein</fullName>
    </submittedName>
</protein>
<evidence type="ECO:0000313" key="3">
    <source>
        <dbReference type="Proteomes" id="UP000566819"/>
    </source>
</evidence>